<dbReference type="Gene3D" id="3.40.50.1360">
    <property type="match status" value="1"/>
</dbReference>
<evidence type="ECO:0000259" key="3">
    <source>
        <dbReference type="Pfam" id="PF01182"/>
    </source>
</evidence>
<dbReference type="SUPFAM" id="SSF100950">
    <property type="entry name" value="NagB/RpiA/CoA transferase-like"/>
    <property type="match status" value="1"/>
</dbReference>
<dbReference type="Pfam" id="PF01182">
    <property type="entry name" value="Glucosamine_iso"/>
    <property type="match status" value="1"/>
</dbReference>
<comment type="catalytic activity">
    <reaction evidence="2">
        <text>alpha-D-glucosamine 6-phosphate + H2O = beta-D-fructose 6-phosphate + NH4(+)</text>
        <dbReference type="Rhea" id="RHEA:12172"/>
        <dbReference type="ChEBI" id="CHEBI:15377"/>
        <dbReference type="ChEBI" id="CHEBI:28938"/>
        <dbReference type="ChEBI" id="CHEBI:57634"/>
        <dbReference type="ChEBI" id="CHEBI:75989"/>
        <dbReference type="EC" id="3.5.99.6"/>
    </reaction>
</comment>
<dbReference type="NCBIfam" id="TIGR00502">
    <property type="entry name" value="nagB"/>
    <property type="match status" value="1"/>
</dbReference>
<dbReference type="RefSeq" id="WP_289411088.1">
    <property type="nucleotide sequence ID" value="NZ_JAUCDY010000010.1"/>
</dbReference>
<keyword evidence="2" id="KW-0119">Carbohydrate metabolism</keyword>
<feature type="domain" description="Glucosamine/galactosamine-6-phosphate isomerase" evidence="3">
    <location>
        <begin position="8"/>
        <end position="224"/>
    </location>
</feature>
<dbReference type="PROSITE" id="PS01161">
    <property type="entry name" value="GLC_GALNAC_ISOMERASE"/>
    <property type="match status" value="1"/>
</dbReference>
<dbReference type="Proteomes" id="UP001241056">
    <property type="component" value="Unassembled WGS sequence"/>
</dbReference>
<dbReference type="InterPro" id="IPR018321">
    <property type="entry name" value="Glucosamine6P_isomerase_CS"/>
</dbReference>
<comment type="caution">
    <text evidence="4">The sequence shown here is derived from an EMBL/GenBank/DDBJ whole genome shotgun (WGS) entry which is preliminary data.</text>
</comment>
<comment type="caution">
    <text evidence="2">Lacks conserved residue(s) required for the propagation of feature annotation.</text>
</comment>
<gene>
    <name evidence="2 4" type="primary">nagB</name>
    <name evidence="4" type="ORF">QEZ41_08870</name>
</gene>
<dbReference type="InterPro" id="IPR004547">
    <property type="entry name" value="Glucosamine6P_isomerase"/>
</dbReference>
<feature type="active site" description="For ring-opening step" evidence="2">
    <location>
        <position position="142"/>
    </location>
</feature>
<accession>A0ABT7SQB9</accession>
<evidence type="ECO:0000313" key="5">
    <source>
        <dbReference type="Proteomes" id="UP001241056"/>
    </source>
</evidence>
<dbReference type="InterPro" id="IPR006148">
    <property type="entry name" value="Glc/Gal-6P_isomerase"/>
</dbReference>
<evidence type="ECO:0000256" key="2">
    <source>
        <dbReference type="HAMAP-Rule" id="MF_01241"/>
    </source>
</evidence>
<dbReference type="EC" id="3.5.99.6" evidence="2"/>
<dbReference type="EMBL" id="JAUCDY010000010">
    <property type="protein sequence ID" value="MDM7858385.1"/>
    <property type="molecule type" value="Genomic_DNA"/>
</dbReference>
<dbReference type="PANTHER" id="PTHR11280">
    <property type="entry name" value="GLUCOSAMINE-6-PHOSPHATE ISOMERASE"/>
    <property type="match status" value="1"/>
</dbReference>
<dbReference type="PANTHER" id="PTHR11280:SF5">
    <property type="entry name" value="GLUCOSAMINE-6-PHOSPHATE ISOMERASE"/>
    <property type="match status" value="1"/>
</dbReference>
<keyword evidence="5" id="KW-1185">Reference proteome</keyword>
<comment type="similarity">
    <text evidence="2">Belongs to the glucosamine/galactosamine-6-phosphate isomerase family. NagB subfamily.</text>
</comment>
<reference evidence="4 5" key="1">
    <citation type="submission" date="2023-06" db="EMBL/GenBank/DDBJ databases">
        <title>Thiopseudomonas sp. CY1220 draft genome sequence.</title>
        <authorList>
            <person name="Zhao G."/>
            <person name="An M."/>
        </authorList>
    </citation>
    <scope>NUCLEOTIDE SEQUENCE [LARGE SCALE GENOMIC DNA]</scope>
    <source>
        <strain evidence="4 5">CY1220</strain>
    </source>
</reference>
<feature type="active site" description="For ring-opening step" evidence="2">
    <location>
        <position position="135"/>
    </location>
</feature>
<dbReference type="GO" id="GO:0004342">
    <property type="term" value="F:glucosamine-6-phosphate deaminase activity"/>
    <property type="evidence" value="ECO:0007669"/>
    <property type="project" value="UniProtKB-EC"/>
</dbReference>
<sequence length="249" mass="27700">MFFVFPSADAIAQHLSQHIIDTIKRKPNAVLGLATGSTMLPVYQRFAEQVQEHALDLSQVTTYNLDEYVGLAPEHPQSYNHYMHEHLFDKIKLDDSQVYLPSGHCADIDLECKEYSAKIQACGGLDFQLLGIGTNGHIGFNEPYTAFDSQTHVVELSENTRIDNGRFFDNWAEVPTHAITMGIQDIMQAKEIILVATGAHKAEVMANLFNSPIDEAMPASILKQHPRIKIFMDQSAASLIPDSALNTLC</sequence>
<dbReference type="InterPro" id="IPR037171">
    <property type="entry name" value="NagB/RpiA_transferase-like"/>
</dbReference>
<comment type="pathway">
    <text evidence="2">Amino-sugar metabolism; N-acetylneuraminate degradation; D-fructose 6-phosphate from N-acetylneuraminate: step 5/5.</text>
</comment>
<comment type="subunit">
    <text evidence="2">Homohexamer.</text>
</comment>
<proteinExistence type="inferred from homology"/>
<name>A0ABT7SQB9_9GAMM</name>
<evidence type="ECO:0000256" key="1">
    <source>
        <dbReference type="ARBA" id="ARBA00022801"/>
    </source>
</evidence>
<dbReference type="CDD" id="cd01399">
    <property type="entry name" value="GlcN6P_deaminase"/>
    <property type="match status" value="1"/>
</dbReference>
<protein>
    <recommendedName>
        <fullName evidence="2">Glucosamine-6-phosphate deaminase</fullName>
        <ecNumber evidence="2">3.5.99.6</ecNumber>
    </recommendedName>
    <alternativeName>
        <fullName evidence="2">GlcN6P deaminase</fullName>
        <shortName evidence="2">GNPDA</shortName>
    </alternativeName>
    <alternativeName>
        <fullName evidence="2">Glucosamine-6-phosphate isomerase</fullName>
    </alternativeName>
</protein>
<keyword evidence="1 2" id="KW-0378">Hydrolase</keyword>
<dbReference type="HAMAP" id="MF_01241">
    <property type="entry name" value="GlcN6P_deamin"/>
    <property type="match status" value="1"/>
</dbReference>
<feature type="active site" description="Proton acceptor; for ring-opening step" evidence="2">
    <location>
        <position position="137"/>
    </location>
</feature>
<evidence type="ECO:0000313" key="4">
    <source>
        <dbReference type="EMBL" id="MDM7858385.1"/>
    </source>
</evidence>
<feature type="active site" description="Proton acceptor; for enolization step" evidence="2">
    <location>
        <position position="66"/>
    </location>
</feature>
<organism evidence="4 5">
    <name type="scientific">Thiopseudomonas acetoxidans</name>
    <dbReference type="NCBI Taxonomy" id="3041622"/>
    <lineage>
        <taxon>Bacteria</taxon>
        <taxon>Pseudomonadati</taxon>
        <taxon>Pseudomonadota</taxon>
        <taxon>Gammaproteobacteria</taxon>
        <taxon>Pseudomonadales</taxon>
        <taxon>Pseudomonadaceae</taxon>
        <taxon>Thiopseudomonas</taxon>
    </lineage>
</organism>
<comment type="function">
    <text evidence="2">Catalyzes the reversible isomerization-deamination of glucosamine 6-phosphate (GlcN6P) to form fructose 6-phosphate (Fru6P) and ammonium ion.</text>
</comment>